<evidence type="ECO:0000313" key="11">
    <source>
        <dbReference type="Proteomes" id="UP000694680"/>
    </source>
</evidence>
<keyword evidence="6 9" id="KW-0496">Mitochondrion</keyword>
<dbReference type="RefSeq" id="XP_028296463.1">
    <property type="nucleotide sequence ID" value="XM_028440662.1"/>
</dbReference>
<keyword evidence="3 9" id="KW-0489">Methyltransferase</keyword>
<dbReference type="GO" id="GO:0005739">
    <property type="term" value="C:mitochondrion"/>
    <property type="evidence" value="ECO:0007669"/>
    <property type="project" value="UniProtKB-SubCell"/>
</dbReference>
<dbReference type="InterPro" id="IPR003788">
    <property type="entry name" value="NDUFAF7"/>
</dbReference>
<dbReference type="AlphaFoldDB" id="A0A8C5G547"/>
<evidence type="ECO:0000256" key="5">
    <source>
        <dbReference type="ARBA" id="ARBA00022946"/>
    </source>
</evidence>
<dbReference type="GO" id="GO:0032259">
    <property type="term" value="P:methylation"/>
    <property type="evidence" value="ECO:0007669"/>
    <property type="project" value="UniProtKB-KW"/>
</dbReference>
<evidence type="ECO:0000256" key="3">
    <source>
        <dbReference type="ARBA" id="ARBA00022603"/>
    </source>
</evidence>
<protein>
    <recommendedName>
        <fullName evidence="9">Protein arginine methyltransferase NDUFAF7</fullName>
        <ecNumber evidence="9">2.1.1.320</ecNumber>
    </recommendedName>
</protein>
<evidence type="ECO:0000256" key="6">
    <source>
        <dbReference type="ARBA" id="ARBA00023128"/>
    </source>
</evidence>
<dbReference type="GO" id="GO:0035243">
    <property type="term" value="F:protein-arginine omega-N symmetric methyltransferase activity"/>
    <property type="evidence" value="ECO:0007669"/>
    <property type="project" value="UniProtKB-EC"/>
</dbReference>
<dbReference type="CTD" id="55471"/>
<dbReference type="GO" id="GO:0032981">
    <property type="term" value="P:mitochondrial respiratory chain complex I assembly"/>
    <property type="evidence" value="ECO:0007669"/>
    <property type="project" value="TreeGrafter"/>
</dbReference>
<dbReference type="InterPro" id="IPR038375">
    <property type="entry name" value="NDUFAF7_sf"/>
</dbReference>
<dbReference type="OrthoDB" id="438553at2759"/>
<keyword evidence="4 9" id="KW-0808">Transferase</keyword>
<comment type="function">
    <text evidence="8">Arginine methyltransferase involved in the assembly or stability of mitochondrial NADH:ubiquinone oxidoreductase complex (complex I). Acts by mediating symmetric dimethylation of 'Arg-118' of NDUFS2 after it assembles into the complex I, stabilizing the early intermediate complex.</text>
</comment>
<gene>
    <name evidence="10" type="primary">ndufaf7</name>
</gene>
<dbReference type="Ensembl" id="ENSGWIT00000017024.1">
    <property type="protein sequence ID" value="ENSGWIP00000015405.1"/>
    <property type="gene ID" value="ENSGWIG00000008625.1"/>
</dbReference>
<name>A0A8C5G547_GOUWI</name>
<dbReference type="FunFam" id="3.40.50.12710:FF:000001">
    <property type="entry name" value="Protein arginine methyltransferase NDUFAF7"/>
    <property type="match status" value="1"/>
</dbReference>
<comment type="subcellular location">
    <subcellularLocation>
        <location evidence="1 9">Mitochondrion</location>
    </subcellularLocation>
</comment>
<comment type="catalytic activity">
    <reaction evidence="7 9">
        <text>L-arginyl-[protein] + 2 S-adenosyl-L-methionine = N(omega),N(omega)'-dimethyl-L-arginyl-[protein] + 2 S-adenosyl-L-homocysteine + 2 H(+)</text>
        <dbReference type="Rhea" id="RHEA:48108"/>
        <dbReference type="Rhea" id="RHEA-COMP:10532"/>
        <dbReference type="Rhea" id="RHEA-COMP:11992"/>
        <dbReference type="ChEBI" id="CHEBI:15378"/>
        <dbReference type="ChEBI" id="CHEBI:29965"/>
        <dbReference type="ChEBI" id="CHEBI:57856"/>
        <dbReference type="ChEBI" id="CHEBI:59789"/>
        <dbReference type="ChEBI" id="CHEBI:88221"/>
        <dbReference type="EC" id="2.1.1.320"/>
    </reaction>
</comment>
<dbReference type="Proteomes" id="UP000694680">
    <property type="component" value="Unassembled WGS sequence"/>
</dbReference>
<accession>A0A8C5G547</accession>
<comment type="similarity">
    <text evidence="2 9">Belongs to the NDUFAF7 family.</text>
</comment>
<sequence>MRSLINVQTQLLVRRFLTSSTAGRWRLFCSSSSEEEMPQPSVLRHLTAKIKATGPISVAEYMREVLTNPVTGYYVRNNMLGPEGDFITSPEISQIFGELIGVWIVTEWISAGRPKRLQLVELGPGKGSLAEDVLRVLGQLRSVLSHCSVSLHLVEVSPALSGLQALRLTGGSAQENQNHHDPVYRQGLTSTGLPVCWYRSLDDVPEGFSIFVAHEFFDALPIHKFQRTQSGWREMMVDIELENPDKLRFVLSPSPTLASTALVQEGEGRSHVEVCAEGGVIVQQLSRRISEEGGAALIADYGHDGTKTDTFRGFKGHRLHDVLASPGSADLTADVDFSFLRRMAGDGVACLGPITQRVFLKNMGIDTRMQVLLRNCVDASIRKQLINSYDALTNPDRMGERFHFFSLLHLSRLATPPNTTPPEGLTLQKKTPAAPPVAGFTELSFS</sequence>
<reference evidence="10" key="1">
    <citation type="submission" date="2025-08" db="UniProtKB">
        <authorList>
            <consortium name="Ensembl"/>
        </authorList>
    </citation>
    <scope>IDENTIFICATION</scope>
</reference>
<dbReference type="PANTHER" id="PTHR12049:SF7">
    <property type="entry name" value="PROTEIN ARGININE METHYLTRANSFERASE NDUFAF7, MITOCHONDRIAL"/>
    <property type="match status" value="1"/>
</dbReference>
<evidence type="ECO:0000256" key="8">
    <source>
        <dbReference type="ARBA" id="ARBA00054758"/>
    </source>
</evidence>
<evidence type="ECO:0000256" key="4">
    <source>
        <dbReference type="ARBA" id="ARBA00022679"/>
    </source>
</evidence>
<reference evidence="10" key="2">
    <citation type="submission" date="2025-09" db="UniProtKB">
        <authorList>
            <consortium name="Ensembl"/>
        </authorList>
    </citation>
    <scope>IDENTIFICATION</scope>
</reference>
<evidence type="ECO:0000313" key="10">
    <source>
        <dbReference type="Ensembl" id="ENSGWIP00000015405.1"/>
    </source>
</evidence>
<dbReference type="InterPro" id="IPR029063">
    <property type="entry name" value="SAM-dependent_MTases_sf"/>
</dbReference>
<dbReference type="Gene3D" id="3.40.50.12710">
    <property type="match status" value="1"/>
</dbReference>
<dbReference type="EC" id="2.1.1.320" evidence="9"/>
<dbReference type="GeneID" id="114458279"/>
<evidence type="ECO:0000256" key="7">
    <source>
        <dbReference type="ARBA" id="ARBA00048612"/>
    </source>
</evidence>
<evidence type="ECO:0000256" key="2">
    <source>
        <dbReference type="ARBA" id="ARBA00005891"/>
    </source>
</evidence>
<dbReference type="Pfam" id="PF02636">
    <property type="entry name" value="Methyltransf_28"/>
    <property type="match status" value="1"/>
</dbReference>
<evidence type="ECO:0000256" key="9">
    <source>
        <dbReference type="RuleBase" id="RU364114"/>
    </source>
</evidence>
<keyword evidence="11" id="KW-1185">Reference proteome</keyword>
<evidence type="ECO:0000256" key="1">
    <source>
        <dbReference type="ARBA" id="ARBA00004173"/>
    </source>
</evidence>
<dbReference type="PANTHER" id="PTHR12049">
    <property type="entry name" value="PROTEIN ARGININE METHYLTRANSFERASE NDUFAF7, MITOCHONDRIAL"/>
    <property type="match status" value="1"/>
</dbReference>
<dbReference type="SUPFAM" id="SSF53335">
    <property type="entry name" value="S-adenosyl-L-methionine-dependent methyltransferases"/>
    <property type="match status" value="1"/>
</dbReference>
<organism evidence="10 11">
    <name type="scientific">Gouania willdenowi</name>
    <name type="common">Blunt-snouted clingfish</name>
    <name type="synonym">Lepadogaster willdenowi</name>
    <dbReference type="NCBI Taxonomy" id="441366"/>
    <lineage>
        <taxon>Eukaryota</taxon>
        <taxon>Metazoa</taxon>
        <taxon>Chordata</taxon>
        <taxon>Craniata</taxon>
        <taxon>Vertebrata</taxon>
        <taxon>Euteleostomi</taxon>
        <taxon>Actinopterygii</taxon>
        <taxon>Neopterygii</taxon>
        <taxon>Teleostei</taxon>
        <taxon>Neoteleostei</taxon>
        <taxon>Acanthomorphata</taxon>
        <taxon>Ovalentaria</taxon>
        <taxon>Blenniimorphae</taxon>
        <taxon>Blenniiformes</taxon>
        <taxon>Gobiesocoidei</taxon>
        <taxon>Gobiesocidae</taxon>
        <taxon>Gobiesocinae</taxon>
        <taxon>Gouania</taxon>
    </lineage>
</organism>
<proteinExistence type="inferred from homology"/>
<keyword evidence="5" id="KW-0809">Transit peptide</keyword>